<dbReference type="AlphaFoldDB" id="A0A381QGK2"/>
<feature type="transmembrane region" description="Helical" evidence="1">
    <location>
        <begin position="90"/>
        <end position="123"/>
    </location>
</feature>
<sequence>MSDASLDRYIASGLEKAKPKYWTITANFFIALLVSFLAAITVLGLLVVPAIWGGYYESLIRVSKGEAVEVGDFFNKGFRGGNWWKLLLLYLLAILGILIGFILLIIPGVYLSVVWGLSAYFLVDQNLPVIDSLRKSRELVRHIGWWKMFAVFWGLGLVLAVLGAIPLIGIVFTIGLYPVVLMISVNIYDSTTREP</sequence>
<evidence type="ECO:0000313" key="2">
    <source>
        <dbReference type="EMBL" id="SUZ78118.1"/>
    </source>
</evidence>
<keyword evidence="1" id="KW-0472">Membrane</keyword>
<evidence type="ECO:0000256" key="1">
    <source>
        <dbReference type="SAM" id="Phobius"/>
    </source>
</evidence>
<dbReference type="PANTHER" id="PTHR40076:SF1">
    <property type="entry name" value="MEMBRANE PROTEIN"/>
    <property type="match status" value="1"/>
</dbReference>
<feature type="transmembrane region" description="Helical" evidence="1">
    <location>
        <begin position="144"/>
        <end position="162"/>
    </location>
</feature>
<organism evidence="2">
    <name type="scientific">marine metagenome</name>
    <dbReference type="NCBI Taxonomy" id="408172"/>
    <lineage>
        <taxon>unclassified sequences</taxon>
        <taxon>metagenomes</taxon>
        <taxon>ecological metagenomes</taxon>
    </lineage>
</organism>
<keyword evidence="1" id="KW-1133">Transmembrane helix</keyword>
<dbReference type="PANTHER" id="PTHR40076">
    <property type="entry name" value="MEMBRANE PROTEIN-RELATED"/>
    <property type="match status" value="1"/>
</dbReference>
<feature type="transmembrane region" description="Helical" evidence="1">
    <location>
        <begin position="21"/>
        <end position="52"/>
    </location>
</feature>
<gene>
    <name evidence="2" type="ORF">METZ01_LOCUS30972</name>
</gene>
<keyword evidence="1" id="KW-0812">Transmembrane</keyword>
<accession>A0A381QGK2</accession>
<reference evidence="2" key="1">
    <citation type="submission" date="2018-05" db="EMBL/GenBank/DDBJ databases">
        <authorList>
            <person name="Lanie J.A."/>
            <person name="Ng W.-L."/>
            <person name="Kazmierczak K.M."/>
            <person name="Andrzejewski T.M."/>
            <person name="Davidsen T.M."/>
            <person name="Wayne K.J."/>
            <person name="Tettelin H."/>
            <person name="Glass J.I."/>
            <person name="Rusch D."/>
            <person name="Podicherti R."/>
            <person name="Tsui H.-C.T."/>
            <person name="Winkler M.E."/>
        </authorList>
    </citation>
    <scope>NUCLEOTIDE SEQUENCE</scope>
</reference>
<protein>
    <recommendedName>
        <fullName evidence="3">Glycerophosphoryl diester phosphodiesterase membrane domain-containing protein</fullName>
    </recommendedName>
</protein>
<feature type="transmembrane region" description="Helical" evidence="1">
    <location>
        <begin position="168"/>
        <end position="188"/>
    </location>
</feature>
<dbReference type="EMBL" id="UINC01001341">
    <property type="protein sequence ID" value="SUZ78118.1"/>
    <property type="molecule type" value="Genomic_DNA"/>
</dbReference>
<evidence type="ECO:0008006" key="3">
    <source>
        <dbReference type="Google" id="ProtNLM"/>
    </source>
</evidence>
<dbReference type="InterPro" id="IPR010380">
    <property type="entry name" value="DUF975"/>
</dbReference>
<proteinExistence type="predicted"/>
<name>A0A381QGK2_9ZZZZ</name>